<accession>A0ACB8U020</accession>
<dbReference type="Proteomes" id="UP001055072">
    <property type="component" value="Unassembled WGS sequence"/>
</dbReference>
<gene>
    <name evidence="1" type="ORF">BDY19DRAFT_240010</name>
</gene>
<reference evidence="1" key="1">
    <citation type="journal article" date="2021" name="Environ. Microbiol.">
        <title>Gene family expansions and transcriptome signatures uncover fungal adaptations to wood decay.</title>
        <authorList>
            <person name="Hage H."/>
            <person name="Miyauchi S."/>
            <person name="Viragh M."/>
            <person name="Drula E."/>
            <person name="Min B."/>
            <person name="Chaduli D."/>
            <person name="Navarro D."/>
            <person name="Favel A."/>
            <person name="Norest M."/>
            <person name="Lesage-Meessen L."/>
            <person name="Balint B."/>
            <person name="Merenyi Z."/>
            <person name="de Eugenio L."/>
            <person name="Morin E."/>
            <person name="Martinez A.T."/>
            <person name="Baldrian P."/>
            <person name="Stursova M."/>
            <person name="Martinez M.J."/>
            <person name="Novotny C."/>
            <person name="Magnuson J.K."/>
            <person name="Spatafora J.W."/>
            <person name="Maurice S."/>
            <person name="Pangilinan J."/>
            <person name="Andreopoulos W."/>
            <person name="LaButti K."/>
            <person name="Hundley H."/>
            <person name="Na H."/>
            <person name="Kuo A."/>
            <person name="Barry K."/>
            <person name="Lipzen A."/>
            <person name="Henrissat B."/>
            <person name="Riley R."/>
            <person name="Ahrendt S."/>
            <person name="Nagy L.G."/>
            <person name="Grigoriev I.V."/>
            <person name="Martin F."/>
            <person name="Rosso M.N."/>
        </authorList>
    </citation>
    <scope>NUCLEOTIDE SEQUENCE</scope>
    <source>
        <strain evidence="1">CBS 384.51</strain>
    </source>
</reference>
<sequence>MRSFDEDFGSPVRNQYQSKFLICGGNSQVLDPTRIRNGSTVLLRNESVVFAVESTPPGALIPTPKYLYSDGNTARRTFVSGGIVTTDRITASGINLLHHIKRANEWSCVATILLVPRMDASFETFVGPFTVLMCFTFLLYGIYIAQLYYYYLTFKQDGLPLKSYVFTLGIVETVHVVLCILFIYEYFVRKFGDAENGIDRVYWSFRASIYLEIISVFMAQALYCWRIWRVSHRAIILTAVPALLSFTRFCLGWASMVLWTPLDRWALVSDHPGVKASLTATYAIELASDSTISGVLIWCLLRRGTSPSQFAHTNDVIQKLVYYILNTAAANMICSIAVIITLQTLPGLTFVGIAEMRTKVYGNIMMALLNARTIIFANRDTSIELPVIRSDQVHKTPVRIYTTSNTTVMHDDASNENNDSEDSKPPKLTKHISITP</sequence>
<dbReference type="EMBL" id="MU274917">
    <property type="protein sequence ID" value="KAI0087633.1"/>
    <property type="molecule type" value="Genomic_DNA"/>
</dbReference>
<protein>
    <submittedName>
        <fullName evidence="1">Uncharacterized protein</fullName>
    </submittedName>
</protein>
<keyword evidence="2" id="KW-1185">Reference proteome</keyword>
<organism evidence="1 2">
    <name type="scientific">Irpex rosettiformis</name>
    <dbReference type="NCBI Taxonomy" id="378272"/>
    <lineage>
        <taxon>Eukaryota</taxon>
        <taxon>Fungi</taxon>
        <taxon>Dikarya</taxon>
        <taxon>Basidiomycota</taxon>
        <taxon>Agaricomycotina</taxon>
        <taxon>Agaricomycetes</taxon>
        <taxon>Polyporales</taxon>
        <taxon>Irpicaceae</taxon>
        <taxon>Irpex</taxon>
    </lineage>
</organism>
<name>A0ACB8U020_9APHY</name>
<evidence type="ECO:0000313" key="2">
    <source>
        <dbReference type="Proteomes" id="UP001055072"/>
    </source>
</evidence>
<evidence type="ECO:0000313" key="1">
    <source>
        <dbReference type="EMBL" id="KAI0087633.1"/>
    </source>
</evidence>
<proteinExistence type="predicted"/>
<comment type="caution">
    <text evidence="1">The sequence shown here is derived from an EMBL/GenBank/DDBJ whole genome shotgun (WGS) entry which is preliminary data.</text>
</comment>